<protein>
    <submittedName>
        <fullName evidence="1">Uncharacterized protein</fullName>
    </submittedName>
</protein>
<dbReference type="EMBL" id="CP092625">
    <property type="protein sequence ID" value="UMM44560.1"/>
    <property type="molecule type" value="Genomic_DNA"/>
</dbReference>
<gene>
    <name evidence="1" type="ORF">L5515_019692</name>
</gene>
<keyword evidence="2" id="KW-1185">Reference proteome</keyword>
<accession>A0AAE9FMA1</accession>
<dbReference type="Proteomes" id="UP000829354">
    <property type="component" value="Chromosome X"/>
</dbReference>
<proteinExistence type="predicted"/>
<evidence type="ECO:0000313" key="1">
    <source>
        <dbReference type="EMBL" id="UMM44560.1"/>
    </source>
</evidence>
<name>A0AAE9FMA1_CAEBR</name>
<organism evidence="1 2">
    <name type="scientific">Caenorhabditis briggsae</name>
    <dbReference type="NCBI Taxonomy" id="6238"/>
    <lineage>
        <taxon>Eukaryota</taxon>
        <taxon>Metazoa</taxon>
        <taxon>Ecdysozoa</taxon>
        <taxon>Nematoda</taxon>
        <taxon>Chromadorea</taxon>
        <taxon>Rhabditida</taxon>
        <taxon>Rhabditina</taxon>
        <taxon>Rhabditomorpha</taxon>
        <taxon>Rhabditoidea</taxon>
        <taxon>Rhabditidae</taxon>
        <taxon>Peloderinae</taxon>
        <taxon>Caenorhabditis</taxon>
    </lineage>
</organism>
<evidence type="ECO:0000313" key="2">
    <source>
        <dbReference type="Proteomes" id="UP000829354"/>
    </source>
</evidence>
<dbReference type="AlphaFoldDB" id="A0AAE9FMA1"/>
<reference evidence="1 2" key="1">
    <citation type="submission" date="2022-04" db="EMBL/GenBank/DDBJ databases">
        <title>Chromosome-level reference genomes for two strains of Caenorhabditis briggsae: an improved platform for comparative genomics.</title>
        <authorList>
            <person name="Stevens L."/>
            <person name="Andersen E."/>
        </authorList>
    </citation>
    <scope>NUCLEOTIDE SEQUENCE [LARGE SCALE GENOMIC DNA]</scope>
    <source>
        <strain evidence="1">VX34</strain>
        <tissue evidence="1">Whole-organism</tissue>
    </source>
</reference>
<sequence length="102" mass="12119">MFEHAELNRELFFFRELWHVVFLFFDLSQLMMSRLDHGLFQDLDRELAMPFLDFVEICKSVNLVTHHYSYYSNTIRPPAIPDRLTGLIGLSETANDCSHRDH</sequence>